<dbReference type="OrthoDB" id="5355744at2"/>
<comment type="caution">
    <text evidence="2">The sequence shown here is derived from an EMBL/GenBank/DDBJ whole genome shotgun (WGS) entry which is preliminary data.</text>
</comment>
<proteinExistence type="predicted"/>
<evidence type="ECO:0000313" key="2">
    <source>
        <dbReference type="EMBL" id="KPL88846.1"/>
    </source>
</evidence>
<protein>
    <recommendedName>
        <fullName evidence="1">ATP-grasp domain-containing protein</fullName>
    </recommendedName>
</protein>
<dbReference type="STRING" id="70996.SE18_09200"/>
<dbReference type="Pfam" id="PF14243">
    <property type="entry name" value="R2K_3"/>
    <property type="match status" value="1"/>
</dbReference>
<evidence type="ECO:0000313" key="3">
    <source>
        <dbReference type="Proteomes" id="UP000050277"/>
    </source>
</evidence>
<keyword evidence="3" id="KW-1185">Reference proteome</keyword>
<sequence>MLVLFPAEPFNLPQVEPVYIAEAAAAQQLGLAWAVIDLEALINGAITQALRRVPVAASPTVAVYRGWMLSLNQYQDLAQGLAARNYQLINDPASYAHCHHLPNVLPLLGDQTPASLVFPQEQGLDAASIAQQAAGYFGQQALIIKDYVKSRKHEWHEACFIPNASDQAQSATVIQTFIERQGADLVGGVVLRAWHALEIWQTHQQSGLALAYEYRSFWLDGRLLSATPYWDHQPSQPTPDWARYAELAQQVQSRFWTLDLALTQTGDWLIIELGDGQVSGLPDHANAHEFLQTLAQRLAAS</sequence>
<feature type="domain" description="ATP-grasp" evidence="1">
    <location>
        <begin position="141"/>
        <end position="293"/>
    </location>
</feature>
<dbReference type="RefSeq" id="WP_054534148.1">
    <property type="nucleotide sequence ID" value="NZ_LGKP01000015.1"/>
</dbReference>
<dbReference type="AlphaFoldDB" id="A0A0P6XZ01"/>
<dbReference type="PATRIC" id="fig|70996.4.peg.4398"/>
<evidence type="ECO:0000259" key="1">
    <source>
        <dbReference type="Pfam" id="PF14243"/>
    </source>
</evidence>
<gene>
    <name evidence="2" type="ORF">SE18_09200</name>
</gene>
<dbReference type="Proteomes" id="UP000050277">
    <property type="component" value="Unassembled WGS sequence"/>
</dbReference>
<organism evidence="2 3">
    <name type="scientific">Herpetosiphon geysericola</name>
    <dbReference type="NCBI Taxonomy" id="70996"/>
    <lineage>
        <taxon>Bacteria</taxon>
        <taxon>Bacillati</taxon>
        <taxon>Chloroflexota</taxon>
        <taxon>Chloroflexia</taxon>
        <taxon>Herpetosiphonales</taxon>
        <taxon>Herpetosiphonaceae</taxon>
        <taxon>Herpetosiphon</taxon>
    </lineage>
</organism>
<dbReference type="EMBL" id="LGKP01000015">
    <property type="protein sequence ID" value="KPL88846.1"/>
    <property type="molecule type" value="Genomic_DNA"/>
</dbReference>
<name>A0A0P6XZ01_9CHLR</name>
<accession>A0A0P6XZ01</accession>
<reference evidence="2 3" key="1">
    <citation type="submission" date="2015-07" db="EMBL/GenBank/DDBJ databases">
        <title>Whole genome sequence of Herpetosiphon geysericola DSM 7119.</title>
        <authorList>
            <person name="Hemp J."/>
            <person name="Ward L.M."/>
            <person name="Pace L.A."/>
            <person name="Fischer W.W."/>
        </authorList>
    </citation>
    <scope>NUCLEOTIDE SEQUENCE [LARGE SCALE GENOMIC DNA]</scope>
    <source>
        <strain evidence="2 3">DSM 7119</strain>
    </source>
</reference>
<dbReference type="InterPro" id="IPR025643">
    <property type="entry name" value="R2K_3"/>
</dbReference>